<reference evidence="1 2" key="1">
    <citation type="submission" date="2014-03" db="EMBL/GenBank/DDBJ databases">
        <title>Genome sequence of Clostridium litorale W6, DSM 5388.</title>
        <authorList>
            <person name="Poehlein A."/>
            <person name="Jagirdar A."/>
            <person name="Khonsari B."/>
            <person name="Chibani C.M."/>
            <person name="Gutierrez Gutierrez D.A."/>
            <person name="Davydova E."/>
            <person name="Alghaithi H.S."/>
            <person name="Nair K.P."/>
            <person name="Dhamotharan K."/>
            <person name="Chandran L."/>
            <person name="G W."/>
            <person name="Daniel R."/>
        </authorList>
    </citation>
    <scope>NUCLEOTIDE SEQUENCE [LARGE SCALE GENOMIC DNA]</scope>
    <source>
        <strain evidence="1 2">W6</strain>
    </source>
</reference>
<dbReference type="EMBL" id="JJMM01000010">
    <property type="protein sequence ID" value="KDR95616.1"/>
    <property type="molecule type" value="Genomic_DNA"/>
</dbReference>
<accession>A0A069RF49</accession>
<dbReference type="RefSeq" id="WP_152548145.1">
    <property type="nucleotide sequence ID" value="NZ_JJMM01000010.1"/>
</dbReference>
<dbReference type="Proteomes" id="UP000027946">
    <property type="component" value="Unassembled WGS sequence"/>
</dbReference>
<comment type="caution">
    <text evidence="1">The sequence shown here is derived from an EMBL/GenBank/DDBJ whole genome shotgun (WGS) entry which is preliminary data.</text>
</comment>
<proteinExistence type="predicted"/>
<protein>
    <submittedName>
        <fullName evidence="1">Uncharacterized protein</fullName>
    </submittedName>
</protein>
<evidence type="ECO:0000313" key="2">
    <source>
        <dbReference type="Proteomes" id="UP000027946"/>
    </source>
</evidence>
<sequence>MLNNCSKKNNIGLMIHRKKIDITHLSPTSDKKVPKKHRKSCKRISELVLNALDIQLSMGTAYDLWVLHSGLTCGSEFMDIEKMDDGAILIGVLSLIACIESTNRRDKK</sequence>
<dbReference type="AlphaFoldDB" id="A0A069RF49"/>
<keyword evidence="2" id="KW-1185">Reference proteome</keyword>
<organism evidence="1 2">
    <name type="scientific">Peptoclostridium litorale DSM 5388</name>
    <dbReference type="NCBI Taxonomy" id="1121324"/>
    <lineage>
        <taxon>Bacteria</taxon>
        <taxon>Bacillati</taxon>
        <taxon>Bacillota</taxon>
        <taxon>Clostridia</taxon>
        <taxon>Peptostreptococcales</taxon>
        <taxon>Peptoclostridiaceae</taxon>
        <taxon>Peptoclostridium</taxon>
    </lineage>
</organism>
<evidence type="ECO:0000313" key="1">
    <source>
        <dbReference type="EMBL" id="KDR95616.1"/>
    </source>
</evidence>
<name>A0A069RF49_PEPLI</name>
<gene>
    <name evidence="1" type="ORF">CLIT_10c03430</name>
</gene>